<sequence>MRVRGLGRLQRLWAQGWTVCGRGRAQARSAWVRWCGAGCSALWELGRDKAYHD</sequence>
<name>A0A9D4B6W0_DREPO</name>
<reference evidence="1" key="1">
    <citation type="journal article" date="2019" name="bioRxiv">
        <title>The Genome of the Zebra Mussel, Dreissena polymorpha: A Resource for Invasive Species Research.</title>
        <authorList>
            <person name="McCartney M.A."/>
            <person name="Auch B."/>
            <person name="Kono T."/>
            <person name="Mallez S."/>
            <person name="Zhang Y."/>
            <person name="Obille A."/>
            <person name="Becker A."/>
            <person name="Abrahante J.E."/>
            <person name="Garbe J."/>
            <person name="Badalamenti J.P."/>
            <person name="Herman A."/>
            <person name="Mangelson H."/>
            <person name="Liachko I."/>
            <person name="Sullivan S."/>
            <person name="Sone E.D."/>
            <person name="Koren S."/>
            <person name="Silverstein K.A.T."/>
            <person name="Beckman K.B."/>
            <person name="Gohl D.M."/>
        </authorList>
    </citation>
    <scope>NUCLEOTIDE SEQUENCE</scope>
    <source>
        <strain evidence="1">Duluth1</strain>
        <tissue evidence="1">Whole animal</tissue>
    </source>
</reference>
<dbReference type="EMBL" id="JAIWYP010000035">
    <property type="protein sequence ID" value="KAH3691467.1"/>
    <property type="molecule type" value="Genomic_DNA"/>
</dbReference>
<accession>A0A9D4B6W0</accession>
<reference evidence="1" key="2">
    <citation type="submission" date="2020-11" db="EMBL/GenBank/DDBJ databases">
        <authorList>
            <person name="McCartney M.A."/>
            <person name="Auch B."/>
            <person name="Kono T."/>
            <person name="Mallez S."/>
            <person name="Becker A."/>
            <person name="Gohl D.M."/>
            <person name="Silverstein K.A.T."/>
            <person name="Koren S."/>
            <person name="Bechman K.B."/>
            <person name="Herman A."/>
            <person name="Abrahante J.E."/>
            <person name="Garbe J."/>
        </authorList>
    </citation>
    <scope>NUCLEOTIDE SEQUENCE</scope>
    <source>
        <strain evidence="1">Duluth1</strain>
        <tissue evidence="1">Whole animal</tissue>
    </source>
</reference>
<evidence type="ECO:0000313" key="1">
    <source>
        <dbReference type="EMBL" id="KAH3691467.1"/>
    </source>
</evidence>
<protein>
    <submittedName>
        <fullName evidence="1">Uncharacterized protein</fullName>
    </submittedName>
</protein>
<organism evidence="1 2">
    <name type="scientific">Dreissena polymorpha</name>
    <name type="common">Zebra mussel</name>
    <name type="synonym">Mytilus polymorpha</name>
    <dbReference type="NCBI Taxonomy" id="45954"/>
    <lineage>
        <taxon>Eukaryota</taxon>
        <taxon>Metazoa</taxon>
        <taxon>Spiralia</taxon>
        <taxon>Lophotrochozoa</taxon>
        <taxon>Mollusca</taxon>
        <taxon>Bivalvia</taxon>
        <taxon>Autobranchia</taxon>
        <taxon>Heteroconchia</taxon>
        <taxon>Euheterodonta</taxon>
        <taxon>Imparidentia</taxon>
        <taxon>Neoheterodontei</taxon>
        <taxon>Myida</taxon>
        <taxon>Dreissenoidea</taxon>
        <taxon>Dreissenidae</taxon>
        <taxon>Dreissena</taxon>
    </lineage>
</organism>
<proteinExistence type="predicted"/>
<evidence type="ECO:0000313" key="2">
    <source>
        <dbReference type="Proteomes" id="UP000828390"/>
    </source>
</evidence>
<keyword evidence="2" id="KW-1185">Reference proteome</keyword>
<dbReference type="AlphaFoldDB" id="A0A9D4B6W0"/>
<comment type="caution">
    <text evidence="1">The sequence shown here is derived from an EMBL/GenBank/DDBJ whole genome shotgun (WGS) entry which is preliminary data.</text>
</comment>
<dbReference type="Proteomes" id="UP000828390">
    <property type="component" value="Unassembled WGS sequence"/>
</dbReference>
<gene>
    <name evidence="1" type="ORF">DPMN_192997</name>
</gene>